<dbReference type="EMBL" id="MGHU01000057">
    <property type="protein sequence ID" value="OGM76310.1"/>
    <property type="molecule type" value="Genomic_DNA"/>
</dbReference>
<evidence type="ECO:0000313" key="1">
    <source>
        <dbReference type="EMBL" id="OGM76310.1"/>
    </source>
</evidence>
<comment type="caution">
    <text evidence="1">The sequence shown here is derived from an EMBL/GenBank/DDBJ whole genome shotgun (WGS) entry which is preliminary data.</text>
</comment>
<gene>
    <name evidence="1" type="ORF">A2188_00315</name>
</gene>
<dbReference type="AlphaFoldDB" id="A0A1F8CJ18"/>
<sequence>MNSIKLTVIFVLLLLFFTPALLSLGIRFIPDRQMPETGGSQKVYIGNALNFEIKNPDKNLVGVVVRVKNSTRNNTFLKLQLLNENNNLVAESVVNGLSILDGSEVRFSFSTFKDQTFKGVFTSDAIEQNAMEIYLERDSNSSAYVLLYKPASRLGLIGGIYSGWLKHLFGVK</sequence>
<evidence type="ECO:0000313" key="2">
    <source>
        <dbReference type="Proteomes" id="UP000179241"/>
    </source>
</evidence>
<organism evidence="1 2">
    <name type="scientific">Candidatus Woesebacteria bacterium RIFOXYA1_FULL_43_9</name>
    <dbReference type="NCBI Taxonomy" id="1802534"/>
    <lineage>
        <taxon>Bacteria</taxon>
        <taxon>Candidatus Woeseibacteriota</taxon>
    </lineage>
</organism>
<accession>A0A1F8CJ18</accession>
<proteinExistence type="predicted"/>
<dbReference type="Proteomes" id="UP000179241">
    <property type="component" value="Unassembled WGS sequence"/>
</dbReference>
<name>A0A1F8CJ18_9BACT</name>
<reference evidence="1 2" key="1">
    <citation type="journal article" date="2016" name="Nat. Commun.">
        <title>Thousands of microbial genomes shed light on interconnected biogeochemical processes in an aquifer system.</title>
        <authorList>
            <person name="Anantharaman K."/>
            <person name="Brown C.T."/>
            <person name="Hug L.A."/>
            <person name="Sharon I."/>
            <person name="Castelle C.J."/>
            <person name="Probst A.J."/>
            <person name="Thomas B.C."/>
            <person name="Singh A."/>
            <person name="Wilkins M.J."/>
            <person name="Karaoz U."/>
            <person name="Brodie E.L."/>
            <person name="Williams K.H."/>
            <person name="Hubbard S.S."/>
            <person name="Banfield J.F."/>
        </authorList>
    </citation>
    <scope>NUCLEOTIDE SEQUENCE [LARGE SCALE GENOMIC DNA]</scope>
</reference>
<protein>
    <submittedName>
        <fullName evidence="1">Uncharacterized protein</fullName>
    </submittedName>
</protein>